<name>A0A498KDA7_MALDO</name>
<dbReference type="Proteomes" id="UP000290289">
    <property type="component" value="Chromosome 3"/>
</dbReference>
<reference evidence="1 2" key="1">
    <citation type="submission" date="2018-10" db="EMBL/GenBank/DDBJ databases">
        <title>A high-quality apple genome assembly.</title>
        <authorList>
            <person name="Hu J."/>
        </authorList>
    </citation>
    <scope>NUCLEOTIDE SEQUENCE [LARGE SCALE GENOMIC DNA]</scope>
    <source>
        <strain evidence="2">cv. HFTH1</strain>
        <tissue evidence="1">Young leaf</tissue>
    </source>
</reference>
<dbReference type="InterPro" id="IPR010255">
    <property type="entry name" value="Haem_peroxidase_sf"/>
</dbReference>
<dbReference type="GO" id="GO:0006979">
    <property type="term" value="P:response to oxidative stress"/>
    <property type="evidence" value="ECO:0007669"/>
    <property type="project" value="InterPro"/>
</dbReference>
<keyword evidence="2" id="KW-1185">Reference proteome</keyword>
<comment type="caution">
    <text evidence="1">The sequence shown here is derived from an EMBL/GenBank/DDBJ whole genome shotgun (WGS) entry which is preliminary data.</text>
</comment>
<dbReference type="Gene3D" id="1.10.520.10">
    <property type="match status" value="1"/>
</dbReference>
<protein>
    <recommendedName>
        <fullName evidence="3">Peroxidase</fullName>
    </recommendedName>
</protein>
<proteinExistence type="predicted"/>
<dbReference type="SUPFAM" id="SSF48113">
    <property type="entry name" value="Heme-dependent peroxidases"/>
    <property type="match status" value="1"/>
</dbReference>
<evidence type="ECO:0000313" key="2">
    <source>
        <dbReference type="Proteomes" id="UP000290289"/>
    </source>
</evidence>
<organism evidence="1 2">
    <name type="scientific">Malus domestica</name>
    <name type="common">Apple</name>
    <name type="synonym">Pyrus malus</name>
    <dbReference type="NCBI Taxonomy" id="3750"/>
    <lineage>
        <taxon>Eukaryota</taxon>
        <taxon>Viridiplantae</taxon>
        <taxon>Streptophyta</taxon>
        <taxon>Embryophyta</taxon>
        <taxon>Tracheophyta</taxon>
        <taxon>Spermatophyta</taxon>
        <taxon>Magnoliopsida</taxon>
        <taxon>eudicotyledons</taxon>
        <taxon>Gunneridae</taxon>
        <taxon>Pentapetalae</taxon>
        <taxon>rosids</taxon>
        <taxon>fabids</taxon>
        <taxon>Rosales</taxon>
        <taxon>Rosaceae</taxon>
        <taxon>Amygdaloideae</taxon>
        <taxon>Maleae</taxon>
        <taxon>Malus</taxon>
    </lineage>
</organism>
<dbReference type="GO" id="GO:0004601">
    <property type="term" value="F:peroxidase activity"/>
    <property type="evidence" value="ECO:0007669"/>
    <property type="project" value="InterPro"/>
</dbReference>
<dbReference type="GO" id="GO:0020037">
    <property type="term" value="F:heme binding"/>
    <property type="evidence" value="ECO:0007669"/>
    <property type="project" value="InterPro"/>
</dbReference>
<sequence>MHGSGDAQLTPTFYDESCPNATSIVLDHSRGSADGSPDCCQPHSLHFHDCFVNDFGTMPKHKRLLLAAASYYRTSEEVAMDQFCWTIVPVLPVP</sequence>
<dbReference type="AlphaFoldDB" id="A0A498KDA7"/>
<evidence type="ECO:0008006" key="3">
    <source>
        <dbReference type="Google" id="ProtNLM"/>
    </source>
</evidence>
<gene>
    <name evidence="1" type="ORF">DVH24_038079</name>
</gene>
<accession>A0A498KDA7</accession>
<dbReference type="EMBL" id="RDQH01000329">
    <property type="protein sequence ID" value="RXI03805.1"/>
    <property type="molecule type" value="Genomic_DNA"/>
</dbReference>
<evidence type="ECO:0000313" key="1">
    <source>
        <dbReference type="EMBL" id="RXI03805.1"/>
    </source>
</evidence>